<dbReference type="PANTHER" id="PTHR24123">
    <property type="entry name" value="ANKYRIN REPEAT-CONTAINING"/>
    <property type="match status" value="1"/>
</dbReference>
<evidence type="ECO:0000256" key="3">
    <source>
        <dbReference type="ARBA" id="ARBA00022483"/>
    </source>
</evidence>
<dbReference type="InterPro" id="IPR019734">
    <property type="entry name" value="TPR_rpt"/>
</dbReference>
<dbReference type="SMART" id="SM00028">
    <property type="entry name" value="TPR"/>
    <property type="match status" value="4"/>
</dbReference>
<evidence type="ECO:0000256" key="9">
    <source>
        <dbReference type="ARBA" id="ARBA00023028"/>
    </source>
</evidence>
<dbReference type="Gene3D" id="1.25.40.20">
    <property type="entry name" value="Ankyrin repeat-containing domain"/>
    <property type="match status" value="2"/>
</dbReference>
<keyword evidence="14" id="KW-1185">Reference proteome</keyword>
<keyword evidence="4" id="KW-0964">Secreted</keyword>
<dbReference type="InterPro" id="IPR036770">
    <property type="entry name" value="Ankyrin_rpt-contain_sf"/>
</dbReference>
<keyword evidence="9" id="KW-0638">Presynaptic neurotoxin</keyword>
<dbReference type="InterPro" id="IPR002110">
    <property type="entry name" value="Ankyrin_rpt"/>
</dbReference>
<keyword evidence="7" id="KW-0528">Neurotoxin</keyword>
<dbReference type="GO" id="GO:0090729">
    <property type="term" value="F:toxin activity"/>
    <property type="evidence" value="ECO:0007669"/>
    <property type="project" value="UniProtKB-KW"/>
</dbReference>
<dbReference type="Pfam" id="PF13424">
    <property type="entry name" value="TPR_12"/>
    <property type="match status" value="2"/>
</dbReference>
<comment type="caution">
    <text evidence="13">The sequence shown here is derived from an EMBL/GenBank/DDBJ whole genome shotgun (WGS) entry which is preliminary data.</text>
</comment>
<evidence type="ECO:0000256" key="11">
    <source>
        <dbReference type="ARBA" id="ARBA00023298"/>
    </source>
</evidence>
<comment type="subcellular location">
    <subcellularLocation>
        <location evidence="2">Secreted</location>
    </subcellularLocation>
    <subcellularLocation>
        <location evidence="1">Target cell membrane</location>
    </subcellularLocation>
</comment>
<evidence type="ECO:0000313" key="14">
    <source>
        <dbReference type="Proteomes" id="UP001497382"/>
    </source>
</evidence>
<organism evidence="13 14">
    <name type="scientific">Larinioides sclopetarius</name>
    <dbReference type="NCBI Taxonomy" id="280406"/>
    <lineage>
        <taxon>Eukaryota</taxon>
        <taxon>Metazoa</taxon>
        <taxon>Ecdysozoa</taxon>
        <taxon>Arthropoda</taxon>
        <taxon>Chelicerata</taxon>
        <taxon>Arachnida</taxon>
        <taxon>Araneae</taxon>
        <taxon>Araneomorphae</taxon>
        <taxon>Entelegynae</taxon>
        <taxon>Araneoidea</taxon>
        <taxon>Araneidae</taxon>
        <taxon>Larinioides</taxon>
    </lineage>
</organism>
<dbReference type="PANTHER" id="PTHR24123:SF33">
    <property type="entry name" value="PROTEIN HOS4"/>
    <property type="match status" value="1"/>
</dbReference>
<evidence type="ECO:0000313" key="13">
    <source>
        <dbReference type="EMBL" id="CAL1269939.1"/>
    </source>
</evidence>
<evidence type="ECO:0000256" key="8">
    <source>
        <dbReference type="ARBA" id="ARBA00022737"/>
    </source>
</evidence>
<accession>A0AAV1ZEJ4</accession>
<evidence type="ECO:0000256" key="1">
    <source>
        <dbReference type="ARBA" id="ARBA00004175"/>
    </source>
</evidence>
<evidence type="ECO:0000256" key="10">
    <source>
        <dbReference type="ARBA" id="ARBA00023043"/>
    </source>
</evidence>
<dbReference type="GO" id="GO:0005576">
    <property type="term" value="C:extracellular region"/>
    <property type="evidence" value="ECO:0007669"/>
    <property type="project" value="UniProtKB-SubCell"/>
</dbReference>
<feature type="repeat" description="ANK" evidence="12">
    <location>
        <begin position="668"/>
        <end position="700"/>
    </location>
</feature>
<keyword evidence="3" id="KW-0268">Exocytosis</keyword>
<dbReference type="Gene3D" id="1.25.40.10">
    <property type="entry name" value="Tetratricopeptide repeat domain"/>
    <property type="match status" value="3"/>
</dbReference>
<dbReference type="GO" id="GO:0006887">
    <property type="term" value="P:exocytosis"/>
    <property type="evidence" value="ECO:0007669"/>
    <property type="project" value="UniProtKB-KW"/>
</dbReference>
<gene>
    <name evidence="13" type="ORF">LARSCL_LOCUS5018</name>
</gene>
<evidence type="ECO:0000256" key="7">
    <source>
        <dbReference type="ARBA" id="ARBA00022699"/>
    </source>
</evidence>
<feature type="repeat" description="ANK" evidence="12">
    <location>
        <begin position="514"/>
        <end position="546"/>
    </location>
</feature>
<name>A0AAV1ZEJ4_9ARAC</name>
<evidence type="ECO:0000256" key="12">
    <source>
        <dbReference type="PROSITE-ProRule" id="PRU00023"/>
    </source>
</evidence>
<dbReference type="Pfam" id="PF12796">
    <property type="entry name" value="Ank_2"/>
    <property type="match status" value="1"/>
</dbReference>
<keyword evidence="11" id="KW-1053">Target membrane</keyword>
<proteinExistence type="predicted"/>
<feature type="repeat" description="ANK" evidence="12">
    <location>
        <begin position="484"/>
        <end position="513"/>
    </location>
</feature>
<dbReference type="GO" id="GO:0044218">
    <property type="term" value="C:other organism cell membrane"/>
    <property type="evidence" value="ECO:0007669"/>
    <property type="project" value="UniProtKB-KW"/>
</dbReference>
<sequence>MEKKIASINEESNGEKALKILYMLAYFAPAKSIHLDMLLCVFNDIRKELDAPIQLLKKKYLIVESNNQQMFLIEKQIQKEIRTFLKQNNKEKDSLREAVNLQTFHLLKDDIHLNYIDHTLSLLVYIHESGDLVEISVGLPSLMVMALRKLNRLLEAYVFGNNALTLLEKALGETHAEILNIRHNLANVLDVEGQHTEAAQVLKELIEKDLKYSSVDELTRYIVHHARRLCKLSRYKDALSLYQILIGEKSVLDTFDSETLTTWNDYAVLLSHMGRHSEASEILQNVLLLQRRVLVEDDEFGLLTRQRLANVFREQGNYVRALEEIKEVFRESTKFHGELYSDTLRAERDLCILLLSKGDHKEALLKLEDVEKKFKQNFTEPHPDILCTRANIALALMNLNECNRALQISEDVYEGYKNIFGEKHNETSRAKYNIGTIYLNLGKSSKAAKCFRDVYEGFRDIFGSEHNKTLTVRAELEKLGYFPTALDEAVQRGDLNKVVSLIENGEDVNKADAEGRIPLHYAALNGHISVAKHLLKMGAMHNAQDFGSATPYQLASDEQMKDLLNSVNNLFIDVKRGMQDNIANHKGLTNARDKNGYSLLHWALYKSHKQVIRQLLEAGVDLKCISLKGFTLLHVASSKGHKEMTEILLQSMKSNDLNYFVNFKTTVGGNTALHVAAKHNDLDIIKCLLFYGGSYDIKNNEGLTPVQLSTNQTISDLLNVLQEMFSSVQEGNSKAITLLKSMNNDNLSIVKKTRNSQGHTLLQVAIKNQNENFIYELL</sequence>
<evidence type="ECO:0000256" key="6">
    <source>
        <dbReference type="ARBA" id="ARBA00022656"/>
    </source>
</evidence>
<protein>
    <submittedName>
        <fullName evidence="13">Uncharacterized protein</fullName>
    </submittedName>
</protein>
<dbReference type="InterPro" id="IPR051165">
    <property type="entry name" value="Multifunctional_ANK_Repeat"/>
</dbReference>
<dbReference type="GO" id="GO:0044231">
    <property type="term" value="C:host cell presynaptic membrane"/>
    <property type="evidence" value="ECO:0007669"/>
    <property type="project" value="UniProtKB-KW"/>
</dbReference>
<dbReference type="Pfam" id="PF13857">
    <property type="entry name" value="Ank_5"/>
    <property type="match status" value="1"/>
</dbReference>
<keyword evidence="11" id="KW-0472">Membrane</keyword>
<reference evidence="13 14" key="1">
    <citation type="submission" date="2024-04" db="EMBL/GenBank/DDBJ databases">
        <authorList>
            <person name="Rising A."/>
            <person name="Reimegard J."/>
            <person name="Sonavane S."/>
            <person name="Akerstrom W."/>
            <person name="Nylinder S."/>
            <person name="Hedman E."/>
            <person name="Kallberg Y."/>
        </authorList>
    </citation>
    <scope>NUCLEOTIDE SEQUENCE [LARGE SCALE GENOMIC DNA]</scope>
</reference>
<dbReference type="SUPFAM" id="SSF48452">
    <property type="entry name" value="TPR-like"/>
    <property type="match status" value="2"/>
</dbReference>
<dbReference type="PROSITE" id="PS50297">
    <property type="entry name" value="ANK_REP_REGION"/>
    <property type="match status" value="4"/>
</dbReference>
<dbReference type="Proteomes" id="UP001497382">
    <property type="component" value="Unassembled WGS sequence"/>
</dbReference>
<keyword evidence="10 12" id="KW-0040">ANK repeat</keyword>
<dbReference type="InterPro" id="IPR011990">
    <property type="entry name" value="TPR-like_helical_dom_sf"/>
</dbReference>
<evidence type="ECO:0000256" key="5">
    <source>
        <dbReference type="ARBA" id="ARBA00022537"/>
    </source>
</evidence>
<feature type="repeat" description="ANK" evidence="12">
    <location>
        <begin position="628"/>
        <end position="650"/>
    </location>
</feature>
<keyword evidence="6" id="KW-0800">Toxin</keyword>
<dbReference type="SMART" id="SM00248">
    <property type="entry name" value="ANK"/>
    <property type="match status" value="5"/>
</dbReference>
<dbReference type="PROSITE" id="PS50088">
    <property type="entry name" value="ANK_REPEAT"/>
    <property type="match status" value="5"/>
</dbReference>
<dbReference type="SUPFAM" id="SSF48403">
    <property type="entry name" value="Ankyrin repeat"/>
    <property type="match status" value="1"/>
</dbReference>
<dbReference type="AlphaFoldDB" id="A0AAV1ZEJ4"/>
<dbReference type="EMBL" id="CAXIEN010000045">
    <property type="protein sequence ID" value="CAL1269939.1"/>
    <property type="molecule type" value="Genomic_DNA"/>
</dbReference>
<keyword evidence="8" id="KW-0677">Repeat</keyword>
<keyword evidence="5" id="KW-1052">Target cell membrane</keyword>
<dbReference type="Pfam" id="PF13637">
    <property type="entry name" value="Ank_4"/>
    <property type="match status" value="1"/>
</dbReference>
<feature type="repeat" description="ANK" evidence="12">
    <location>
        <begin position="595"/>
        <end position="627"/>
    </location>
</feature>
<evidence type="ECO:0000256" key="4">
    <source>
        <dbReference type="ARBA" id="ARBA00022525"/>
    </source>
</evidence>
<evidence type="ECO:0000256" key="2">
    <source>
        <dbReference type="ARBA" id="ARBA00004613"/>
    </source>
</evidence>